<sequence length="76" mass="8962">MSNMKTIAKTTHNLLEIADAYPSRVWWKLAEPDQDKIRDLLNACHVMLADYDTYTIDDAPFSRRALYFNERRDGLR</sequence>
<gene>
    <name evidence="1" type="ORF">FHS21_005541</name>
</gene>
<dbReference type="Proteomes" id="UP000554520">
    <property type="component" value="Unassembled WGS sequence"/>
</dbReference>
<accession>A0A839UJN0</accession>
<comment type="caution">
    <text evidence="1">The sequence shown here is derived from an EMBL/GenBank/DDBJ whole genome shotgun (WGS) entry which is preliminary data.</text>
</comment>
<keyword evidence="2" id="KW-1185">Reference proteome</keyword>
<dbReference type="AlphaFoldDB" id="A0A839UJN0"/>
<evidence type="ECO:0000313" key="1">
    <source>
        <dbReference type="EMBL" id="MBB3149090.1"/>
    </source>
</evidence>
<evidence type="ECO:0000313" key="2">
    <source>
        <dbReference type="Proteomes" id="UP000554520"/>
    </source>
</evidence>
<reference evidence="1 2" key="1">
    <citation type="submission" date="2020-08" db="EMBL/GenBank/DDBJ databases">
        <title>Genomic Encyclopedia of Type Strains, Phase III (KMG-III): the genomes of soil and plant-associated and newly described type strains.</title>
        <authorList>
            <person name="Whitman W."/>
        </authorList>
    </citation>
    <scope>NUCLEOTIDE SEQUENCE [LARGE SCALE GENOMIC DNA]</scope>
    <source>
        <strain evidence="1 2">CECT 7015</strain>
    </source>
</reference>
<proteinExistence type="predicted"/>
<protein>
    <submittedName>
        <fullName evidence="1">Uncharacterized protein</fullName>
    </submittedName>
</protein>
<dbReference type="EMBL" id="JACHXN010000027">
    <property type="protein sequence ID" value="MBB3149090.1"/>
    <property type="molecule type" value="Genomic_DNA"/>
</dbReference>
<organism evidence="1 2">
    <name type="scientific">Phyllobacterium trifolii</name>
    <dbReference type="NCBI Taxonomy" id="300193"/>
    <lineage>
        <taxon>Bacteria</taxon>
        <taxon>Pseudomonadati</taxon>
        <taxon>Pseudomonadota</taxon>
        <taxon>Alphaproteobacteria</taxon>
        <taxon>Hyphomicrobiales</taxon>
        <taxon>Phyllobacteriaceae</taxon>
        <taxon>Phyllobacterium</taxon>
    </lineage>
</organism>
<name>A0A839UJN0_9HYPH</name>